<evidence type="ECO:0000313" key="7">
    <source>
        <dbReference type="Proteomes" id="UP000742786"/>
    </source>
</evidence>
<comment type="caution">
    <text evidence="6">The sequence shown here is derived from an EMBL/GenBank/DDBJ whole genome shotgun (WGS) entry which is preliminary data.</text>
</comment>
<feature type="transmembrane region" description="Helical" evidence="5">
    <location>
        <begin position="82"/>
        <end position="101"/>
    </location>
</feature>
<keyword evidence="3 5" id="KW-1133">Transmembrane helix</keyword>
<evidence type="ECO:0000256" key="4">
    <source>
        <dbReference type="ARBA" id="ARBA00023136"/>
    </source>
</evidence>
<dbReference type="Pfam" id="PF04191">
    <property type="entry name" value="PEMT"/>
    <property type="match status" value="1"/>
</dbReference>
<evidence type="ECO:0000313" key="6">
    <source>
        <dbReference type="EMBL" id="CAG4884343.1"/>
    </source>
</evidence>
<feature type="transmembrane region" description="Helical" evidence="5">
    <location>
        <begin position="48"/>
        <end position="70"/>
    </location>
</feature>
<gene>
    <name evidence="6" type="ORF">GTOL_12226</name>
</gene>
<dbReference type="AlphaFoldDB" id="A0A916J5F5"/>
<dbReference type="Gene3D" id="1.20.120.1630">
    <property type="match status" value="1"/>
</dbReference>
<dbReference type="GO" id="GO:0016740">
    <property type="term" value="F:transferase activity"/>
    <property type="evidence" value="ECO:0007669"/>
    <property type="project" value="UniProtKB-ARBA"/>
</dbReference>
<feature type="transmembrane region" description="Helical" evidence="5">
    <location>
        <begin position="153"/>
        <end position="170"/>
    </location>
</feature>
<accession>A0A916J5F5</accession>
<evidence type="ECO:0000256" key="1">
    <source>
        <dbReference type="ARBA" id="ARBA00004127"/>
    </source>
</evidence>
<evidence type="ECO:0000256" key="2">
    <source>
        <dbReference type="ARBA" id="ARBA00022692"/>
    </source>
</evidence>
<keyword evidence="2 5" id="KW-0812">Transmembrane</keyword>
<organism evidence="6 7">
    <name type="scientific">Georgfuchsia toluolica</name>
    <dbReference type="NCBI Taxonomy" id="424218"/>
    <lineage>
        <taxon>Bacteria</taxon>
        <taxon>Pseudomonadati</taxon>
        <taxon>Pseudomonadota</taxon>
        <taxon>Betaproteobacteria</taxon>
        <taxon>Nitrosomonadales</taxon>
        <taxon>Sterolibacteriaceae</taxon>
        <taxon>Georgfuchsia</taxon>
    </lineage>
</organism>
<sequence>MLWNRASIHDAVMRLPIVCFTAFWLLREFRGLQNLVGAHPYFEWNPRFQLGVIARVTLLLLLLCFALLHLARRQPIQKLPGWRPRIDALLGLTTAYFALLLPRPPAAPIWDGLSILFMLGGNLFCIFAALDLGRSLSIMPEARRLVTRGIYSAIRHPLYLGETIAFFGVFLQIRSWPAFAIMAVQLFFQIRRMIWEETVLGKAFAEYGEYRKRSWRLIPGFY</sequence>
<keyword evidence="7" id="KW-1185">Reference proteome</keyword>
<evidence type="ECO:0000256" key="5">
    <source>
        <dbReference type="SAM" id="Phobius"/>
    </source>
</evidence>
<keyword evidence="4 5" id="KW-0472">Membrane</keyword>
<proteinExistence type="predicted"/>
<dbReference type="EMBL" id="CAJQUM010000001">
    <property type="protein sequence ID" value="CAG4884343.1"/>
    <property type="molecule type" value="Genomic_DNA"/>
</dbReference>
<feature type="transmembrane region" description="Helical" evidence="5">
    <location>
        <begin position="113"/>
        <end position="132"/>
    </location>
</feature>
<dbReference type="InterPro" id="IPR007318">
    <property type="entry name" value="Phopholipid_MeTrfase"/>
</dbReference>
<evidence type="ECO:0000256" key="3">
    <source>
        <dbReference type="ARBA" id="ARBA00022989"/>
    </source>
</evidence>
<dbReference type="Proteomes" id="UP000742786">
    <property type="component" value="Unassembled WGS sequence"/>
</dbReference>
<protein>
    <submittedName>
        <fullName evidence="6">Isoprenylcysteine carboxylmethyltransferase family protein</fullName>
    </submittedName>
</protein>
<reference evidence="6" key="1">
    <citation type="submission" date="2021-04" db="EMBL/GenBank/DDBJ databases">
        <authorList>
            <person name="Hornung B."/>
        </authorList>
    </citation>
    <scope>NUCLEOTIDE SEQUENCE</scope>
    <source>
        <strain evidence="6">G5G6</strain>
    </source>
</reference>
<dbReference type="PANTHER" id="PTHR12714">
    <property type="entry name" value="PROTEIN-S ISOPRENYLCYSTEINE O-METHYLTRANSFERASE"/>
    <property type="match status" value="1"/>
</dbReference>
<comment type="subcellular location">
    <subcellularLocation>
        <location evidence="1">Endomembrane system</location>
        <topology evidence="1">Multi-pass membrane protein</topology>
    </subcellularLocation>
</comment>
<name>A0A916J5F5_9PROT</name>
<dbReference type="GO" id="GO:0012505">
    <property type="term" value="C:endomembrane system"/>
    <property type="evidence" value="ECO:0007669"/>
    <property type="project" value="UniProtKB-SubCell"/>
</dbReference>
<dbReference type="PANTHER" id="PTHR12714:SF9">
    <property type="entry name" value="PROTEIN-S-ISOPRENYLCYSTEINE O-METHYLTRANSFERASE"/>
    <property type="match status" value="1"/>
</dbReference>